<sequence length="263" mass="28225">MRLRICYWKLGTATVLAIASSSVAASGALNARTYIDAANELLLRDPSPRKSDPVTARWLETVTDVQGILGSGPYEASNMISLMSVCGMSVQLAARYTLEGFDQLTPLANDKVKLSAALVKLQTENAVTYQDELAGIMAFSIACMSREVAPMNEFLASLSPEQLTPIRRQGAAQMRDGIRAAILGNISLSSDVSISVENRRIIVTSLAANIDALATSLPEDFRRYLVGVMEAQPSVSDADIRRAMSHISEVLKTQGPCNGVCGI</sequence>
<name>A0ABS2JW03_9GAMM</name>
<protein>
    <submittedName>
        <fullName evidence="2">Uncharacterized protein</fullName>
    </submittedName>
</protein>
<proteinExistence type="predicted"/>
<dbReference type="RefSeq" id="WP_204636940.1">
    <property type="nucleotide sequence ID" value="NZ_JADIKC010000007.1"/>
</dbReference>
<feature type="signal peptide" evidence="1">
    <location>
        <begin position="1"/>
        <end position="24"/>
    </location>
</feature>
<organism evidence="2 3">
    <name type="scientific">Dyella kyungheensis</name>
    <dbReference type="NCBI Taxonomy" id="1242174"/>
    <lineage>
        <taxon>Bacteria</taxon>
        <taxon>Pseudomonadati</taxon>
        <taxon>Pseudomonadota</taxon>
        <taxon>Gammaproteobacteria</taxon>
        <taxon>Lysobacterales</taxon>
        <taxon>Rhodanobacteraceae</taxon>
        <taxon>Dyella</taxon>
    </lineage>
</organism>
<evidence type="ECO:0000313" key="3">
    <source>
        <dbReference type="Proteomes" id="UP001430065"/>
    </source>
</evidence>
<dbReference type="EMBL" id="JADIKC010000007">
    <property type="protein sequence ID" value="MBM7122485.1"/>
    <property type="molecule type" value="Genomic_DNA"/>
</dbReference>
<dbReference type="Proteomes" id="UP001430065">
    <property type="component" value="Unassembled WGS sequence"/>
</dbReference>
<comment type="caution">
    <text evidence="2">The sequence shown here is derived from an EMBL/GenBank/DDBJ whole genome shotgun (WGS) entry which is preliminary data.</text>
</comment>
<gene>
    <name evidence="2" type="ORF">ISP20_15065</name>
</gene>
<feature type="chain" id="PRO_5047329171" evidence="1">
    <location>
        <begin position="25"/>
        <end position="263"/>
    </location>
</feature>
<reference evidence="2 3" key="1">
    <citation type="submission" date="2020-10" db="EMBL/GenBank/DDBJ databases">
        <title>Phylogeny of dyella-like bacteria.</title>
        <authorList>
            <person name="Fu J."/>
        </authorList>
    </citation>
    <scope>NUCLEOTIDE SEQUENCE [LARGE SCALE GENOMIC DNA]</scope>
    <source>
        <strain evidence="2 3">THG-B117</strain>
    </source>
</reference>
<evidence type="ECO:0000256" key="1">
    <source>
        <dbReference type="SAM" id="SignalP"/>
    </source>
</evidence>
<keyword evidence="3" id="KW-1185">Reference proteome</keyword>
<accession>A0ABS2JW03</accession>
<keyword evidence="1" id="KW-0732">Signal</keyword>
<evidence type="ECO:0000313" key="2">
    <source>
        <dbReference type="EMBL" id="MBM7122485.1"/>
    </source>
</evidence>